<evidence type="ECO:0000259" key="7">
    <source>
        <dbReference type="PROSITE" id="PS51194"/>
    </source>
</evidence>
<dbReference type="Gene3D" id="3.40.50.10810">
    <property type="entry name" value="Tandem AAA-ATPase domain"/>
    <property type="match status" value="1"/>
</dbReference>
<dbReference type="Gene3D" id="3.40.50.300">
    <property type="entry name" value="P-loop containing nucleotide triphosphate hydrolases"/>
    <property type="match status" value="1"/>
</dbReference>
<dbReference type="PROSITE" id="PS51194">
    <property type="entry name" value="HELICASE_CTER"/>
    <property type="match status" value="1"/>
</dbReference>
<evidence type="ECO:0000256" key="1">
    <source>
        <dbReference type="ARBA" id="ARBA00022741"/>
    </source>
</evidence>
<dbReference type="InterPro" id="IPR049730">
    <property type="entry name" value="SNF2/RAD54-like_C"/>
</dbReference>
<dbReference type="GO" id="GO:0016787">
    <property type="term" value="F:hydrolase activity"/>
    <property type="evidence" value="ECO:0007669"/>
    <property type="project" value="UniProtKB-KW"/>
</dbReference>
<organism evidence="8 9">
    <name type="scientific">Candidatus Accumulibacter proximus</name>
    <dbReference type="NCBI Taxonomy" id="2954385"/>
    <lineage>
        <taxon>Bacteria</taxon>
        <taxon>Pseudomonadati</taxon>
        <taxon>Pseudomonadota</taxon>
        <taxon>Betaproteobacteria</taxon>
        <taxon>Candidatus Accumulibacter</taxon>
    </lineage>
</organism>
<dbReference type="Pfam" id="PF00176">
    <property type="entry name" value="SNF2-rel_dom"/>
    <property type="match status" value="1"/>
</dbReference>
<evidence type="ECO:0000256" key="2">
    <source>
        <dbReference type="ARBA" id="ARBA00022801"/>
    </source>
</evidence>
<dbReference type="InterPro" id="IPR014001">
    <property type="entry name" value="Helicase_ATP-bd"/>
</dbReference>
<comment type="caution">
    <text evidence="8">The sequence shown here is derived from an EMBL/GenBank/DDBJ whole genome shotgun (WGS) entry which is preliminary data.</text>
</comment>
<feature type="region of interest" description="Disordered" evidence="5">
    <location>
        <begin position="913"/>
        <end position="934"/>
    </location>
</feature>
<dbReference type="InterPro" id="IPR027417">
    <property type="entry name" value="P-loop_NTPase"/>
</dbReference>
<keyword evidence="4" id="KW-0067">ATP-binding</keyword>
<evidence type="ECO:0000259" key="6">
    <source>
        <dbReference type="PROSITE" id="PS51192"/>
    </source>
</evidence>
<dbReference type="PANTHER" id="PTHR45629">
    <property type="entry name" value="SNF2/RAD54 FAMILY MEMBER"/>
    <property type="match status" value="1"/>
</dbReference>
<evidence type="ECO:0000313" key="8">
    <source>
        <dbReference type="EMBL" id="MBK7676491.1"/>
    </source>
</evidence>
<gene>
    <name evidence="8" type="ORF">IPJ27_18000</name>
</gene>
<dbReference type="InterPro" id="IPR057342">
    <property type="entry name" value="DEXDc_RapA"/>
</dbReference>
<dbReference type="PROSITE" id="PS51192">
    <property type="entry name" value="HELICASE_ATP_BIND_1"/>
    <property type="match status" value="1"/>
</dbReference>
<dbReference type="SMART" id="SM00490">
    <property type="entry name" value="HELICc"/>
    <property type="match status" value="1"/>
</dbReference>
<reference evidence="8 9" key="1">
    <citation type="submission" date="2020-10" db="EMBL/GenBank/DDBJ databases">
        <title>Connecting structure to function with the recovery of over 1000 high-quality activated sludge metagenome-assembled genomes encoding full-length rRNA genes using long-read sequencing.</title>
        <authorList>
            <person name="Singleton C.M."/>
            <person name="Petriglieri F."/>
            <person name="Kristensen J.M."/>
            <person name="Kirkegaard R.H."/>
            <person name="Michaelsen T.Y."/>
            <person name="Andersen M.H."/>
            <person name="Karst S.M."/>
            <person name="Dueholm M.S."/>
            <person name="Nielsen P.H."/>
            <person name="Albertsen M."/>
        </authorList>
    </citation>
    <scope>NUCLEOTIDE SEQUENCE [LARGE SCALE GENOMIC DNA]</scope>
    <source>
        <strain evidence="8">EsbW_18-Q3-R4-48_BATAC.285</strain>
    </source>
</reference>
<dbReference type="GO" id="GO:0004386">
    <property type="term" value="F:helicase activity"/>
    <property type="evidence" value="ECO:0007669"/>
    <property type="project" value="UniProtKB-KW"/>
</dbReference>
<evidence type="ECO:0000256" key="4">
    <source>
        <dbReference type="ARBA" id="ARBA00022840"/>
    </source>
</evidence>
<dbReference type="SUPFAM" id="SSF52540">
    <property type="entry name" value="P-loop containing nucleoside triphosphate hydrolases"/>
    <property type="match status" value="2"/>
</dbReference>
<dbReference type="SMART" id="SM00487">
    <property type="entry name" value="DEXDc"/>
    <property type="match status" value="1"/>
</dbReference>
<dbReference type="Pfam" id="PF00271">
    <property type="entry name" value="Helicase_C"/>
    <property type="match status" value="1"/>
</dbReference>
<dbReference type="InterPro" id="IPR001650">
    <property type="entry name" value="Helicase_C-like"/>
</dbReference>
<keyword evidence="1" id="KW-0547">Nucleotide-binding</keyword>
<keyword evidence="2" id="KW-0378">Hydrolase</keyword>
<dbReference type="InterPro" id="IPR038718">
    <property type="entry name" value="SNF2-like_sf"/>
</dbReference>
<dbReference type="CDD" id="cd18011">
    <property type="entry name" value="DEXDc_RapA"/>
    <property type="match status" value="1"/>
</dbReference>
<name>A0A935UGW4_9PROT</name>
<feature type="compositionally biased region" description="Basic and acidic residues" evidence="5">
    <location>
        <begin position="920"/>
        <end position="934"/>
    </location>
</feature>
<proteinExistence type="predicted"/>
<evidence type="ECO:0000256" key="3">
    <source>
        <dbReference type="ARBA" id="ARBA00022806"/>
    </source>
</evidence>
<evidence type="ECO:0000313" key="9">
    <source>
        <dbReference type="Proteomes" id="UP000697998"/>
    </source>
</evidence>
<dbReference type="PANTHER" id="PTHR45629:SF7">
    <property type="entry name" value="DNA EXCISION REPAIR PROTEIN ERCC-6-RELATED"/>
    <property type="match status" value="1"/>
</dbReference>
<feature type="domain" description="Helicase C-terminal" evidence="7">
    <location>
        <begin position="401"/>
        <end position="577"/>
    </location>
</feature>
<dbReference type="Proteomes" id="UP000697998">
    <property type="component" value="Unassembled WGS sequence"/>
</dbReference>
<sequence>MDRMAGALLDAQVDLNPHQIDAALFATSNPLSRGAILADEVGLGKTIEAGLLIAQKWAERKRRILVITPANLRKQWHQELADKFGIAAALLEARSYRQAIKDGATNPFDLAGNSATVLICSYQFAAGKAKDIQSVSWDLVVIDEAHRLRNVYKPENKTARILRDALTLPHKVLLTATPLQNSLLELYGLVSFVDERVFGDLDSFRAQFGQLKDAASFDALKNRIAPICKRTLRRQVEAYVKYTRRIPMLQEFVPGPDETRLYNYVSEFLQRPSLYALPNSQRQLITLVLRKLLASSTFAIAGALETLIKRLGLTRDEKAASIDLAEELDQDYEGLDELADELESVADGNAKTMDADATAAEITAIQAEVGELESFRNLAISITENAKGTALLQALSVAFKKLDELGAAKKAIVFTESRRTQEYLLQLLAGTEHGPGVVLFNGSNTDAKARAIYAEWVARHAGTDRVSGSRTADTRAAIVDYFRDHAGNGGSIMIATEAGAEGINLQFCSMVINYDLPWNPQRIEQRIGRCHRYGQKHDVVVVNFLNRDNDADRRVYELLAQKFQLFDGVFGASDEVLGAVESGVDFERRIAEIYQTCRHPEAIHTAFEQLQLDLAGEISDAMLNARRALLENFDEDVQERLRLRNSDARASLGRLERLLMRFTRAALNGHATFDEDDSGFLLSSLPNGLRDGNATAIPLGRYELPRRSAQWEVLAHIYRMAHPLAQGLIDHAQRAPLTPSKLVLDYDAYGAKVSVIEALRGQTGTLMVQHLRIHSLGATEEHLLAAAIDADGNVFDAEVTDRLLGMPGSPVPLPRVDGAPLQQSLSDDLAPAQQNMLDFGAANVPIPPALQQRINQQQALVIGDLESRNLLFFSQETEKLDAWADDLKVGLEREIKDLDRQIKEARTRSKRAATLADKLQAQKEQRDLERQRDKKRRELFDRQDQVQARRDSLIDELEQQLGQQVTATRLFAVEWELL</sequence>
<keyword evidence="3 8" id="KW-0347">Helicase</keyword>
<dbReference type="AlphaFoldDB" id="A0A935UGW4"/>
<dbReference type="InterPro" id="IPR050496">
    <property type="entry name" value="SNF2_RAD54_helicase_repair"/>
</dbReference>
<accession>A0A935UGW4</accession>
<feature type="domain" description="Helicase ATP-binding" evidence="6">
    <location>
        <begin position="26"/>
        <end position="196"/>
    </location>
</feature>
<dbReference type="CDD" id="cd18793">
    <property type="entry name" value="SF2_C_SNF"/>
    <property type="match status" value="1"/>
</dbReference>
<protein>
    <submittedName>
        <fullName evidence="8">DEAD/DEAH box helicase family protein</fullName>
    </submittedName>
</protein>
<dbReference type="GO" id="GO:0005524">
    <property type="term" value="F:ATP binding"/>
    <property type="evidence" value="ECO:0007669"/>
    <property type="project" value="UniProtKB-KW"/>
</dbReference>
<dbReference type="InterPro" id="IPR000330">
    <property type="entry name" value="SNF2_N"/>
</dbReference>
<dbReference type="EMBL" id="JADJMH010000020">
    <property type="protein sequence ID" value="MBK7676491.1"/>
    <property type="molecule type" value="Genomic_DNA"/>
</dbReference>
<evidence type="ECO:0000256" key="5">
    <source>
        <dbReference type="SAM" id="MobiDB-lite"/>
    </source>
</evidence>